<keyword evidence="1" id="KW-0539">Nucleus</keyword>
<dbReference type="CDD" id="cd00067">
    <property type="entry name" value="GAL4"/>
    <property type="match status" value="1"/>
</dbReference>
<dbReference type="PROSITE" id="PS50048">
    <property type="entry name" value="ZN2_CY6_FUNGAL_2"/>
    <property type="match status" value="1"/>
</dbReference>
<dbReference type="GO" id="GO:0045944">
    <property type="term" value="P:positive regulation of transcription by RNA polymerase II"/>
    <property type="evidence" value="ECO:0007669"/>
    <property type="project" value="TreeGrafter"/>
</dbReference>
<name>W9ZF36_FUSOX</name>
<feature type="region of interest" description="Disordered" evidence="2">
    <location>
        <begin position="213"/>
        <end position="234"/>
    </location>
</feature>
<proteinExistence type="predicted"/>
<dbReference type="SUPFAM" id="SSF57701">
    <property type="entry name" value="Zn2/Cys6 DNA-binding domain"/>
    <property type="match status" value="1"/>
</dbReference>
<gene>
    <name evidence="4" type="ORF">FOMG_16234</name>
</gene>
<dbReference type="EMBL" id="JH659351">
    <property type="protein sequence ID" value="EXK27162.1"/>
    <property type="molecule type" value="Genomic_DNA"/>
</dbReference>
<protein>
    <recommendedName>
        <fullName evidence="3">Zn(2)-C6 fungal-type domain-containing protein</fullName>
    </recommendedName>
</protein>
<evidence type="ECO:0000313" key="4">
    <source>
        <dbReference type="EMBL" id="EXK27162.1"/>
    </source>
</evidence>
<accession>W9ZF36</accession>
<dbReference type="SMART" id="SM00066">
    <property type="entry name" value="GAL4"/>
    <property type="match status" value="1"/>
</dbReference>
<dbReference type="HOGENOM" id="CLU_023526_0_0_1"/>
<dbReference type="PROSITE" id="PS00463">
    <property type="entry name" value="ZN2_CY6_FUNGAL_1"/>
    <property type="match status" value="1"/>
</dbReference>
<dbReference type="PANTHER" id="PTHR37534">
    <property type="entry name" value="TRANSCRIPTIONAL ACTIVATOR PROTEIN UGA3"/>
    <property type="match status" value="1"/>
</dbReference>
<evidence type="ECO:0000256" key="1">
    <source>
        <dbReference type="ARBA" id="ARBA00023242"/>
    </source>
</evidence>
<dbReference type="OrthoDB" id="39175at2759"/>
<feature type="domain" description="Zn(2)-C6 fungal-type" evidence="3">
    <location>
        <begin position="20"/>
        <end position="50"/>
    </location>
</feature>
<dbReference type="GO" id="GO:0000981">
    <property type="term" value="F:DNA-binding transcription factor activity, RNA polymerase II-specific"/>
    <property type="evidence" value="ECO:0007669"/>
    <property type="project" value="InterPro"/>
</dbReference>
<dbReference type="InterPro" id="IPR001138">
    <property type="entry name" value="Zn2Cys6_DnaBD"/>
</dbReference>
<dbReference type="GO" id="GO:0000976">
    <property type="term" value="F:transcription cis-regulatory region binding"/>
    <property type="evidence" value="ECO:0007669"/>
    <property type="project" value="TreeGrafter"/>
</dbReference>
<dbReference type="GO" id="GO:0005634">
    <property type="term" value="C:nucleus"/>
    <property type="evidence" value="ECO:0007669"/>
    <property type="project" value="TreeGrafter"/>
</dbReference>
<dbReference type="AlphaFoldDB" id="W9ZF36"/>
<sequence length="740" mass="81535">MYRPAPARPKKTNITRTKAGCNPCRRKKRKCDEAKPTCGRCANGHDDCEYSSVFEFRDATQWAARKVKRAKITPLDATPSPSSLVQTFAITPSALQSDDVDDGDDHNDVVITVDGVDRRAASRSRTPVRSIPMLPSPEFGQGDIDDTWLVGTGMSPVSLLESHVWQDLVLLNDTFAAELQNNLPCTAPADELIRESEPGRWDNTQVYPQNAASWTSAPLDSSRGGGKRAAGVTTPRQGSLSYRQSLAMLPGRSPQQQYSPHPLCVPELPIEDRLYLAHLRINLLGSLPYRIEFLWGLVVEAPEVRYAALALAAASLANDHGMHAPDKHGVWIPLRSHASKALDFTSKSLTLEQDNAPLALQTRLALLIIRLCYQFEVGSVKQVRQVLRALGAKVLSIRDHLAPMPCGFDVARTWLHFKALSDMTTQPYAPYGPESLFETSVAELEMSVATEALTVNTIGTQALRLCHRILLARCMSSPGCSATDTINKIADWWSILKGGQVDDAGAFSSVLTESELYIQLMLLKSRLQACGIPSGLPADLDTYAKAGSEIEPLHFATYEQAMACADYLFAKIVTDSRLLDELLGRGSATTDGSQDFVPQHNSCLHVLYRIATGLSDTKHARRSMYRKSMAIYLHHASHLCNSIEGVEFLGSYLERLLQAGTFQEGPFSPCGAFRLFNNTVLKQMQQGRTIFLASMTHGSLADREFLFAKGSNEYVIICGREGNNRYFNDLIPLHHATLDT</sequence>
<dbReference type="VEuPathDB" id="FungiDB:FOMG_16234"/>
<dbReference type="Pfam" id="PF00172">
    <property type="entry name" value="Zn_clus"/>
    <property type="match status" value="1"/>
</dbReference>
<reference evidence="4" key="2">
    <citation type="submission" date="2012-05" db="EMBL/GenBank/DDBJ databases">
        <title>Annotation of the Genome Sequence of Fusarium oxysporum f. sp. melonis 26406.</title>
        <authorList>
            <consortium name="The Broad Institute Genomics Platform"/>
            <person name="Ma L.-J."/>
            <person name="Corby-Kistler H."/>
            <person name="Broz K."/>
            <person name="Gale L.R."/>
            <person name="Jonkers W."/>
            <person name="O'Donnell K."/>
            <person name="Ploetz R."/>
            <person name="Steinberg C."/>
            <person name="Schwartz D.C."/>
            <person name="VanEtten H."/>
            <person name="Zhou S."/>
            <person name="Young S.K."/>
            <person name="Zeng Q."/>
            <person name="Gargeya S."/>
            <person name="Fitzgerald M."/>
            <person name="Abouelleil A."/>
            <person name="Alvarado L."/>
            <person name="Chapman S.B."/>
            <person name="Gainer-Dewar J."/>
            <person name="Goldberg J."/>
            <person name="Griggs A."/>
            <person name="Gujja S."/>
            <person name="Hansen M."/>
            <person name="Howarth C."/>
            <person name="Imamovic A."/>
            <person name="Ireland A."/>
            <person name="Larimer J."/>
            <person name="McCowan C."/>
            <person name="Murphy C."/>
            <person name="Pearson M."/>
            <person name="Poon T.W."/>
            <person name="Priest M."/>
            <person name="Roberts A."/>
            <person name="Saif S."/>
            <person name="Shea T."/>
            <person name="Sykes S."/>
            <person name="Wortman J."/>
            <person name="Nusbaum C."/>
            <person name="Birren B."/>
        </authorList>
    </citation>
    <scope>NUCLEOTIDE SEQUENCE</scope>
    <source>
        <strain evidence="4">26406</strain>
    </source>
</reference>
<organism evidence="4">
    <name type="scientific">Fusarium oxysporum f. sp. melonis 26406</name>
    <dbReference type="NCBI Taxonomy" id="1089452"/>
    <lineage>
        <taxon>Eukaryota</taxon>
        <taxon>Fungi</taxon>
        <taxon>Dikarya</taxon>
        <taxon>Ascomycota</taxon>
        <taxon>Pezizomycotina</taxon>
        <taxon>Sordariomycetes</taxon>
        <taxon>Hypocreomycetidae</taxon>
        <taxon>Hypocreales</taxon>
        <taxon>Nectriaceae</taxon>
        <taxon>Fusarium</taxon>
        <taxon>Fusarium oxysporum species complex</taxon>
    </lineage>
</organism>
<evidence type="ECO:0000259" key="3">
    <source>
        <dbReference type="PROSITE" id="PS50048"/>
    </source>
</evidence>
<dbReference type="PANTHER" id="PTHR37534:SF7">
    <property type="entry name" value="TRANSCRIPTIONAL ACTIVATOR PROTEIN UGA3"/>
    <property type="match status" value="1"/>
</dbReference>
<evidence type="ECO:0000256" key="2">
    <source>
        <dbReference type="SAM" id="MobiDB-lite"/>
    </source>
</evidence>
<reference evidence="4" key="1">
    <citation type="submission" date="2012-04" db="EMBL/GenBank/DDBJ databases">
        <title>The Genome Sequence of Fusarium oxysporum melonis.</title>
        <authorList>
            <consortium name="The Broad Institute Genome Sequencing Platform"/>
            <person name="Ma L.-J."/>
            <person name="Gale L.R."/>
            <person name="Schwartz D.C."/>
            <person name="Zhou S."/>
            <person name="Corby-Kistler H."/>
            <person name="Young S.K."/>
            <person name="Zeng Q."/>
            <person name="Gargeya S."/>
            <person name="Fitzgerald M."/>
            <person name="Haas B."/>
            <person name="Abouelleil A."/>
            <person name="Alvarado L."/>
            <person name="Arachchi H.M."/>
            <person name="Berlin A."/>
            <person name="Brown A."/>
            <person name="Chapman S.B."/>
            <person name="Chen Z."/>
            <person name="Dunbar C."/>
            <person name="Freedman E."/>
            <person name="Gearin G."/>
            <person name="Goldberg J."/>
            <person name="Griggs A."/>
            <person name="Gujja S."/>
            <person name="Heiman D."/>
            <person name="Howarth C."/>
            <person name="Larson L."/>
            <person name="Lui A."/>
            <person name="MacDonald P.J.P."/>
            <person name="Montmayeur A."/>
            <person name="Murphy C."/>
            <person name="Neiman D."/>
            <person name="Pearson M."/>
            <person name="Priest M."/>
            <person name="Roberts A."/>
            <person name="Saif S."/>
            <person name="Shea T."/>
            <person name="Shenoy N."/>
            <person name="Sisk P."/>
            <person name="Stolte C."/>
            <person name="Sykes S."/>
            <person name="Wortman J."/>
            <person name="Nusbaum C."/>
            <person name="Birren B."/>
        </authorList>
    </citation>
    <scope>NUCLEOTIDE SEQUENCE</scope>
    <source>
        <strain evidence="4">26406</strain>
    </source>
</reference>
<dbReference type="InterPro" id="IPR036864">
    <property type="entry name" value="Zn2-C6_fun-type_DNA-bd_sf"/>
</dbReference>
<dbReference type="Proteomes" id="UP000030703">
    <property type="component" value="Unassembled WGS sequence"/>
</dbReference>
<dbReference type="Gene3D" id="4.10.240.10">
    <property type="entry name" value="Zn(2)-C6 fungal-type DNA-binding domain"/>
    <property type="match status" value="1"/>
</dbReference>
<dbReference type="GO" id="GO:0008270">
    <property type="term" value="F:zinc ion binding"/>
    <property type="evidence" value="ECO:0007669"/>
    <property type="project" value="InterPro"/>
</dbReference>